<evidence type="ECO:0000313" key="2">
    <source>
        <dbReference type="EMBL" id="TFY84172.1"/>
    </source>
</evidence>
<protein>
    <submittedName>
        <fullName evidence="2">Uncharacterized protein</fullName>
    </submittedName>
</protein>
<name>A0A4Z0AB13_9PSED</name>
<gene>
    <name evidence="2" type="ORF">DYL59_30545</name>
</gene>
<organism evidence="2 3">
    <name type="scientific">Pseudomonas kairouanensis</name>
    <dbReference type="NCBI Taxonomy" id="2293832"/>
    <lineage>
        <taxon>Bacteria</taxon>
        <taxon>Pseudomonadati</taxon>
        <taxon>Pseudomonadota</taxon>
        <taxon>Gammaproteobacteria</taxon>
        <taxon>Pseudomonadales</taxon>
        <taxon>Pseudomonadaceae</taxon>
        <taxon>Pseudomonas</taxon>
    </lineage>
</organism>
<feature type="region of interest" description="Disordered" evidence="1">
    <location>
        <begin position="56"/>
        <end position="77"/>
    </location>
</feature>
<evidence type="ECO:0000256" key="1">
    <source>
        <dbReference type="SAM" id="MobiDB-lite"/>
    </source>
</evidence>
<proteinExistence type="predicted"/>
<reference evidence="2 3" key="1">
    <citation type="journal article" date="2019" name="Syst. Appl. Microbiol.">
        <title>New species of pathogenic Pseudomonas isolated from citrus in Tunisia: Proposal of Pseudomonas kairouanensis sp. nov. and Pseudomonas nabeulensis sp. nov.</title>
        <authorList>
            <person name="Oueslati M."/>
            <person name="Mulet M."/>
            <person name="Gomila M."/>
            <person name="Berge O."/>
            <person name="Hajlaoui M.R."/>
            <person name="Lalucat J."/>
            <person name="Sadfi-Zouaoui N."/>
            <person name="Garcia-Valdes E."/>
        </authorList>
    </citation>
    <scope>NUCLEOTIDE SEQUENCE [LARGE SCALE GENOMIC DNA]</scope>
    <source>
        <strain evidence="2 3">KC12</strain>
    </source>
</reference>
<comment type="caution">
    <text evidence="2">The sequence shown here is derived from an EMBL/GenBank/DDBJ whole genome shotgun (WGS) entry which is preliminary data.</text>
</comment>
<dbReference type="EMBL" id="QUZU01000078">
    <property type="protein sequence ID" value="TFY84172.1"/>
    <property type="molecule type" value="Genomic_DNA"/>
</dbReference>
<dbReference type="AlphaFoldDB" id="A0A4Z0AB13"/>
<sequence length="77" mass="8779">MQAKMWERACSRIQSVSHRIHRLKHRIREQARSHILMCVAFKIAVRLRRAAPPSCHCNTPTARHSAPARSGFSPSPP</sequence>
<keyword evidence="3" id="KW-1185">Reference proteome</keyword>
<dbReference type="Proteomes" id="UP000297391">
    <property type="component" value="Unassembled WGS sequence"/>
</dbReference>
<evidence type="ECO:0000313" key="3">
    <source>
        <dbReference type="Proteomes" id="UP000297391"/>
    </source>
</evidence>
<accession>A0A4Z0AB13</accession>